<sequence>MLNAIYNEELDVTDVDVPDVQTYHLNKPAALRVILQDHMIDKLDVNSLQKKQANEKTPAKNVKKARKVVTLAPPVSDLKERWPALFLPAQIKEEYKRITTANLESTFMANLDQCIPSLMPLVMSRGGAAKYKIQKIMELLKDSEGQIGDLESRVMKILVTKSGTASDPASATVMIEGTEVLQGLDVPRACALLMGLIYALNLSYPRELKYTCEVFQKVFLKLDGQKSSPKVTSLKQKLLGKAFEPHR</sequence>
<gene>
    <name evidence="1" type="ORF">AAFF_G00374120</name>
</gene>
<evidence type="ECO:0000313" key="1">
    <source>
        <dbReference type="EMBL" id="KAJ8362434.1"/>
    </source>
</evidence>
<evidence type="ECO:0000313" key="2">
    <source>
        <dbReference type="Proteomes" id="UP001221898"/>
    </source>
</evidence>
<dbReference type="Proteomes" id="UP001221898">
    <property type="component" value="Unassembled WGS sequence"/>
</dbReference>
<proteinExistence type="predicted"/>
<accession>A0AAD7VZH8</accession>
<organism evidence="1 2">
    <name type="scientific">Aldrovandia affinis</name>
    <dbReference type="NCBI Taxonomy" id="143900"/>
    <lineage>
        <taxon>Eukaryota</taxon>
        <taxon>Metazoa</taxon>
        <taxon>Chordata</taxon>
        <taxon>Craniata</taxon>
        <taxon>Vertebrata</taxon>
        <taxon>Euteleostomi</taxon>
        <taxon>Actinopterygii</taxon>
        <taxon>Neopterygii</taxon>
        <taxon>Teleostei</taxon>
        <taxon>Notacanthiformes</taxon>
        <taxon>Halosauridae</taxon>
        <taxon>Aldrovandia</taxon>
    </lineage>
</organism>
<keyword evidence="2" id="KW-1185">Reference proteome</keyword>
<dbReference type="PANTHER" id="PTHR31025:SF31">
    <property type="entry name" value="SI:CH211-166E11.5"/>
    <property type="match status" value="1"/>
</dbReference>
<dbReference type="PANTHER" id="PTHR31025">
    <property type="entry name" value="SI:CH211-196P9.1-RELATED"/>
    <property type="match status" value="1"/>
</dbReference>
<reference evidence="1" key="1">
    <citation type="journal article" date="2023" name="Science">
        <title>Genome structures resolve the early diversification of teleost fishes.</title>
        <authorList>
            <person name="Parey E."/>
            <person name="Louis A."/>
            <person name="Montfort J."/>
            <person name="Bouchez O."/>
            <person name="Roques C."/>
            <person name="Iampietro C."/>
            <person name="Lluch J."/>
            <person name="Castinel A."/>
            <person name="Donnadieu C."/>
            <person name="Desvignes T."/>
            <person name="Floi Bucao C."/>
            <person name="Jouanno E."/>
            <person name="Wen M."/>
            <person name="Mejri S."/>
            <person name="Dirks R."/>
            <person name="Jansen H."/>
            <person name="Henkel C."/>
            <person name="Chen W.J."/>
            <person name="Zahm M."/>
            <person name="Cabau C."/>
            <person name="Klopp C."/>
            <person name="Thompson A.W."/>
            <person name="Robinson-Rechavi M."/>
            <person name="Braasch I."/>
            <person name="Lecointre G."/>
            <person name="Bobe J."/>
            <person name="Postlethwait J.H."/>
            <person name="Berthelot C."/>
            <person name="Roest Crollius H."/>
            <person name="Guiguen Y."/>
        </authorList>
    </citation>
    <scope>NUCLEOTIDE SEQUENCE</scope>
    <source>
        <strain evidence="1">NC1722</strain>
    </source>
</reference>
<dbReference type="AlphaFoldDB" id="A0AAD7VZH8"/>
<name>A0AAD7VZH8_9TELE</name>
<dbReference type="EMBL" id="JAINUG010000668">
    <property type="protein sequence ID" value="KAJ8362434.1"/>
    <property type="molecule type" value="Genomic_DNA"/>
</dbReference>
<protein>
    <submittedName>
        <fullName evidence="1">Uncharacterized protein</fullName>
    </submittedName>
</protein>
<comment type="caution">
    <text evidence="1">The sequence shown here is derived from an EMBL/GenBank/DDBJ whole genome shotgun (WGS) entry which is preliminary data.</text>
</comment>